<comment type="subcellular location">
    <subcellularLocation>
        <location evidence="1">Cell membrane</location>
        <topology evidence="1">Multi-pass membrane protein</topology>
    </subcellularLocation>
</comment>
<feature type="transmembrane region" description="Helical" evidence="7">
    <location>
        <begin position="193"/>
        <end position="212"/>
    </location>
</feature>
<keyword evidence="6 7" id="KW-0472">Membrane</keyword>
<gene>
    <name evidence="11" type="ORF">IEO70_12095</name>
</gene>
<feature type="domain" description="Concentrative nucleoside transporter N-terminal" evidence="8">
    <location>
        <begin position="9"/>
        <end position="81"/>
    </location>
</feature>
<evidence type="ECO:0000259" key="9">
    <source>
        <dbReference type="Pfam" id="PF07662"/>
    </source>
</evidence>
<feature type="transmembrane region" description="Helical" evidence="7">
    <location>
        <begin position="166"/>
        <end position="187"/>
    </location>
</feature>
<dbReference type="GO" id="GO:0005337">
    <property type="term" value="F:nucleoside transmembrane transporter activity"/>
    <property type="evidence" value="ECO:0007669"/>
    <property type="project" value="InterPro"/>
</dbReference>
<dbReference type="Pfam" id="PF07670">
    <property type="entry name" value="Gate"/>
    <property type="match status" value="1"/>
</dbReference>
<keyword evidence="3" id="KW-1003">Cell membrane</keyword>
<sequence>MFSIIIAIIGIALLLGVAFLLSNDKKNINFKAVGIMIGLQLLVSWLLLSTKAGLNVIAAVSRAFEKLLSYGYEGIDFVVGGWIPDGGSPFFVNVLLPVVFTAALLSLLTHLRILPYIIKYLGGLLSKITGLPQVESFNAINSVFFGQSEAILAIKSQIDHLNKNRLFIVSTSAMASVSAALIASYMTMLPAKYVLVGVILNMFSGLIVASIITPVKASKEDREIVIDDMIHTKNVFDAIGTGAIDGGKVTLIVGAMLIGYLGLLALLNGIFNGIFGMDLTTMIGYVFSPIAYLMGVPSSEILTSGSIMGTKLLSNEFVAILQLQPLLDVLSTKASAVLSTFLVSFANFSSIGIIAGAVQAINGAKAKEVSSFGLKLLLVATMASILSATVVGLFA</sequence>
<keyword evidence="12" id="KW-1185">Reference proteome</keyword>
<dbReference type="Proteomes" id="UP000602076">
    <property type="component" value="Unassembled WGS sequence"/>
</dbReference>
<name>A0A927HBZ1_9BACI</name>
<dbReference type="GO" id="GO:0015293">
    <property type="term" value="F:symporter activity"/>
    <property type="evidence" value="ECO:0007669"/>
    <property type="project" value="TreeGrafter"/>
</dbReference>
<dbReference type="InterPro" id="IPR002668">
    <property type="entry name" value="CNT_N_dom"/>
</dbReference>
<dbReference type="EMBL" id="JACXSI010000027">
    <property type="protein sequence ID" value="MBD3109102.1"/>
    <property type="molecule type" value="Genomic_DNA"/>
</dbReference>
<feature type="transmembrane region" description="Helical" evidence="7">
    <location>
        <begin position="30"/>
        <end position="47"/>
    </location>
</feature>
<dbReference type="AlphaFoldDB" id="A0A927HBZ1"/>
<reference evidence="11" key="1">
    <citation type="submission" date="2020-09" db="EMBL/GenBank/DDBJ databases">
        <title>Bacillus faecalis sp. nov., a moderately halophilic bacterium isolated from cow faeces.</title>
        <authorList>
            <person name="Jiang L."/>
            <person name="Lee J."/>
        </authorList>
    </citation>
    <scope>NUCLEOTIDE SEQUENCE</scope>
    <source>
        <strain evidence="11">AGMB 02131</strain>
    </source>
</reference>
<keyword evidence="4 7" id="KW-0812">Transmembrane</keyword>
<evidence type="ECO:0000256" key="6">
    <source>
        <dbReference type="ARBA" id="ARBA00023136"/>
    </source>
</evidence>
<evidence type="ECO:0000259" key="10">
    <source>
        <dbReference type="Pfam" id="PF07670"/>
    </source>
</evidence>
<feature type="transmembrane region" description="Helical" evidence="7">
    <location>
        <begin position="336"/>
        <end position="360"/>
    </location>
</feature>
<organism evidence="11 12">
    <name type="scientific">Peribacillus faecalis</name>
    <dbReference type="NCBI Taxonomy" id="2772559"/>
    <lineage>
        <taxon>Bacteria</taxon>
        <taxon>Bacillati</taxon>
        <taxon>Bacillota</taxon>
        <taxon>Bacilli</taxon>
        <taxon>Bacillales</taxon>
        <taxon>Bacillaceae</taxon>
        <taxon>Peribacillus</taxon>
    </lineage>
</organism>
<evidence type="ECO:0000313" key="11">
    <source>
        <dbReference type="EMBL" id="MBD3109102.1"/>
    </source>
</evidence>
<dbReference type="InterPro" id="IPR008276">
    <property type="entry name" value="C_nuclsd_transpt"/>
</dbReference>
<dbReference type="PANTHER" id="PTHR10590">
    <property type="entry name" value="SODIUM/NUCLEOSIDE COTRANSPORTER"/>
    <property type="match status" value="1"/>
</dbReference>
<feature type="transmembrane region" description="Helical" evidence="7">
    <location>
        <begin position="372"/>
        <end position="394"/>
    </location>
</feature>
<evidence type="ECO:0000256" key="7">
    <source>
        <dbReference type="SAM" id="Phobius"/>
    </source>
</evidence>
<evidence type="ECO:0000256" key="2">
    <source>
        <dbReference type="ARBA" id="ARBA00009033"/>
    </source>
</evidence>
<dbReference type="InterPro" id="IPR011657">
    <property type="entry name" value="CNT_C_dom"/>
</dbReference>
<dbReference type="RefSeq" id="WP_190998642.1">
    <property type="nucleotide sequence ID" value="NZ_JACXSI010000027.1"/>
</dbReference>
<proteinExistence type="inferred from homology"/>
<dbReference type="InterPro" id="IPR011642">
    <property type="entry name" value="Gate_dom"/>
</dbReference>
<comment type="similarity">
    <text evidence="2">Belongs to the concentrative nucleoside transporter (CNT) (TC 2.A.41) family.</text>
</comment>
<dbReference type="GO" id="GO:0005886">
    <property type="term" value="C:plasma membrane"/>
    <property type="evidence" value="ECO:0007669"/>
    <property type="project" value="UniProtKB-SubCell"/>
</dbReference>
<comment type="caution">
    <text evidence="11">The sequence shown here is derived from an EMBL/GenBank/DDBJ whole genome shotgun (WGS) entry which is preliminary data.</text>
</comment>
<evidence type="ECO:0000256" key="4">
    <source>
        <dbReference type="ARBA" id="ARBA00022692"/>
    </source>
</evidence>
<keyword evidence="5 7" id="KW-1133">Transmembrane helix</keyword>
<feature type="domain" description="Concentrative nucleoside transporter C-terminal" evidence="9">
    <location>
        <begin position="193"/>
        <end position="392"/>
    </location>
</feature>
<accession>A0A927HBZ1</accession>
<feature type="domain" description="Nucleoside transporter/FeoB GTPase Gate" evidence="10">
    <location>
        <begin position="91"/>
        <end position="189"/>
    </location>
</feature>
<dbReference type="PANTHER" id="PTHR10590:SF23">
    <property type="entry name" value="NUPC_NUPG FAMILY NUCLEOSIDE CNT TRANSPORTER"/>
    <property type="match status" value="1"/>
</dbReference>
<evidence type="ECO:0000259" key="8">
    <source>
        <dbReference type="Pfam" id="PF01773"/>
    </source>
</evidence>
<evidence type="ECO:0000256" key="3">
    <source>
        <dbReference type="ARBA" id="ARBA00022475"/>
    </source>
</evidence>
<feature type="transmembrane region" description="Helical" evidence="7">
    <location>
        <begin position="90"/>
        <end position="111"/>
    </location>
</feature>
<evidence type="ECO:0000313" key="12">
    <source>
        <dbReference type="Proteomes" id="UP000602076"/>
    </source>
</evidence>
<evidence type="ECO:0000256" key="5">
    <source>
        <dbReference type="ARBA" id="ARBA00022989"/>
    </source>
</evidence>
<protein>
    <submittedName>
        <fullName evidence="11">NupC/NupG family nucleoside CNT transporter</fullName>
    </submittedName>
</protein>
<dbReference type="Pfam" id="PF01773">
    <property type="entry name" value="Nucleos_tra2_N"/>
    <property type="match status" value="1"/>
</dbReference>
<dbReference type="Pfam" id="PF07662">
    <property type="entry name" value="Nucleos_tra2_C"/>
    <property type="match status" value="1"/>
</dbReference>
<feature type="transmembrane region" description="Helical" evidence="7">
    <location>
        <begin position="249"/>
        <end position="271"/>
    </location>
</feature>
<evidence type="ECO:0000256" key="1">
    <source>
        <dbReference type="ARBA" id="ARBA00004651"/>
    </source>
</evidence>